<name>A0ABU1YH82_ROSSA</name>
<dbReference type="EMBL" id="JAVDXU010000001">
    <property type="protein sequence ID" value="MDR7268222.1"/>
    <property type="molecule type" value="Genomic_DNA"/>
</dbReference>
<dbReference type="PANTHER" id="PTHR34933:SF1">
    <property type="entry name" value="FLAGELLAR L-RING PROTEIN"/>
    <property type="match status" value="1"/>
</dbReference>
<dbReference type="PRINTS" id="PR01008">
    <property type="entry name" value="FLGLRINGFLGH"/>
</dbReference>
<keyword evidence="8" id="KW-0998">Cell outer membrane</keyword>
<keyword evidence="9" id="KW-0966">Cell projection</keyword>
<gene>
    <name evidence="9" type="ORF">J2X20_000851</name>
</gene>
<sequence length="146" mass="15819">MLTIMVFENASATSSADTGTNRDSNVGLGIALPSWNKSVGATANNDFNGTGRTQRAGRVLAQITVLVREVLPNGDLRVGGEQLLEINGEKQTIRAEGRVRPRDVSEQNVVLSSRLAEARLAFVGDGVLGDMQRPRWWQKLLSLFGI</sequence>
<comment type="caution">
    <text evidence="9">The sequence shown here is derived from an EMBL/GenBank/DDBJ whole genome shotgun (WGS) entry which is preliminary data.</text>
</comment>
<evidence type="ECO:0000313" key="9">
    <source>
        <dbReference type="EMBL" id="MDR7268222.1"/>
    </source>
</evidence>
<keyword evidence="9" id="KW-0282">Flagellum</keyword>
<evidence type="ECO:0000256" key="8">
    <source>
        <dbReference type="ARBA" id="ARBA00023237"/>
    </source>
</evidence>
<keyword evidence="7" id="KW-0975">Bacterial flagellum</keyword>
<evidence type="ECO:0000256" key="3">
    <source>
        <dbReference type="ARBA" id="ARBA00004442"/>
    </source>
</evidence>
<evidence type="ECO:0000256" key="4">
    <source>
        <dbReference type="ARBA" id="ARBA00006929"/>
    </source>
</evidence>
<comment type="function">
    <text evidence="1">Assembles around the rod to form the L-ring and probably protects the motor/basal body from shearing forces during rotation.</text>
</comment>
<dbReference type="Proteomes" id="UP001180453">
    <property type="component" value="Unassembled WGS sequence"/>
</dbReference>
<dbReference type="Pfam" id="PF02107">
    <property type="entry name" value="FlgH"/>
    <property type="match status" value="1"/>
</dbReference>
<keyword evidence="5" id="KW-0732">Signal</keyword>
<keyword evidence="9" id="KW-0969">Cilium</keyword>
<evidence type="ECO:0000256" key="6">
    <source>
        <dbReference type="ARBA" id="ARBA00023136"/>
    </source>
</evidence>
<keyword evidence="6" id="KW-0472">Membrane</keyword>
<evidence type="ECO:0000256" key="7">
    <source>
        <dbReference type="ARBA" id="ARBA00023143"/>
    </source>
</evidence>
<comment type="similarity">
    <text evidence="4">Belongs to the FlgH family.</text>
</comment>
<dbReference type="PANTHER" id="PTHR34933">
    <property type="entry name" value="FLAGELLAR L-RING PROTEIN"/>
    <property type="match status" value="1"/>
</dbReference>
<evidence type="ECO:0000256" key="1">
    <source>
        <dbReference type="ARBA" id="ARBA00002591"/>
    </source>
</evidence>
<accession>A0ABU1YH82</accession>
<evidence type="ECO:0000313" key="10">
    <source>
        <dbReference type="Proteomes" id="UP001180453"/>
    </source>
</evidence>
<protein>
    <submittedName>
        <fullName evidence="9">Flagellar L-ring protein FlgH</fullName>
    </submittedName>
</protein>
<proteinExistence type="inferred from homology"/>
<evidence type="ECO:0000256" key="2">
    <source>
        <dbReference type="ARBA" id="ARBA00004117"/>
    </source>
</evidence>
<keyword evidence="10" id="KW-1185">Reference proteome</keyword>
<dbReference type="InterPro" id="IPR000527">
    <property type="entry name" value="Flag_Lring"/>
</dbReference>
<comment type="subcellular location">
    <subcellularLocation>
        <location evidence="2">Bacterial flagellum basal body</location>
    </subcellularLocation>
    <subcellularLocation>
        <location evidence="3">Cell outer membrane</location>
    </subcellularLocation>
</comment>
<reference evidence="9 10" key="1">
    <citation type="submission" date="2023-07" db="EMBL/GenBank/DDBJ databases">
        <title>Sorghum-associated microbial communities from plants grown in Nebraska, USA.</title>
        <authorList>
            <person name="Schachtman D."/>
        </authorList>
    </citation>
    <scope>NUCLEOTIDE SEQUENCE [LARGE SCALE GENOMIC DNA]</scope>
    <source>
        <strain evidence="9 10">BE314</strain>
    </source>
</reference>
<organism evidence="9 10">
    <name type="scientific">Roseateles saccharophilus</name>
    <name type="common">Pseudomonas saccharophila</name>
    <dbReference type="NCBI Taxonomy" id="304"/>
    <lineage>
        <taxon>Bacteria</taxon>
        <taxon>Pseudomonadati</taxon>
        <taxon>Pseudomonadota</taxon>
        <taxon>Betaproteobacteria</taxon>
        <taxon>Burkholderiales</taxon>
        <taxon>Sphaerotilaceae</taxon>
        <taxon>Roseateles</taxon>
    </lineage>
</organism>
<evidence type="ECO:0000256" key="5">
    <source>
        <dbReference type="ARBA" id="ARBA00022729"/>
    </source>
</evidence>